<keyword evidence="11 25" id="KW-0863">Zinc-finger</keyword>
<evidence type="ECO:0000256" key="17">
    <source>
        <dbReference type="ARBA" id="ARBA00023242"/>
    </source>
</evidence>
<dbReference type="GO" id="GO:0016567">
    <property type="term" value="P:protein ubiquitination"/>
    <property type="evidence" value="ECO:0007669"/>
    <property type="project" value="TreeGrafter"/>
</dbReference>
<keyword evidence="9" id="KW-0808">Transferase</keyword>
<feature type="compositionally biased region" description="Low complexity" evidence="27">
    <location>
        <begin position="536"/>
        <end position="549"/>
    </location>
</feature>
<feature type="compositionally biased region" description="Low complexity" evidence="27">
    <location>
        <begin position="568"/>
        <end position="577"/>
    </location>
</feature>
<feature type="compositionally biased region" description="Basic residues" evidence="27">
    <location>
        <begin position="550"/>
        <end position="567"/>
    </location>
</feature>
<comment type="catalytic activity">
    <reaction evidence="1">
        <text>S-ubiquitinyl-[E2 ubiquitin-conjugating enzyme]-L-cysteine + [acceptor protein]-L-lysine = [E2 ubiquitin-conjugating enzyme]-L-cysteine + N(6)-ubiquitinyl-[acceptor protein]-L-lysine.</text>
        <dbReference type="EC" id="2.3.2.27"/>
    </reaction>
</comment>
<evidence type="ECO:0000313" key="31">
    <source>
        <dbReference type="WBParaSite" id="ACAC_0000188901-mRNA-1"/>
    </source>
</evidence>
<evidence type="ECO:0000256" key="14">
    <source>
        <dbReference type="ARBA" id="ARBA00022843"/>
    </source>
</evidence>
<comment type="subcellular location">
    <subcellularLocation>
        <location evidence="3">Cytoplasm</location>
    </subcellularLocation>
    <subcellularLocation>
        <location evidence="2">Nucleus</location>
    </subcellularLocation>
</comment>
<evidence type="ECO:0000313" key="30">
    <source>
        <dbReference type="Proteomes" id="UP000035642"/>
    </source>
</evidence>
<feature type="region of interest" description="Disordered" evidence="27">
    <location>
        <begin position="536"/>
        <end position="593"/>
    </location>
</feature>
<dbReference type="WBParaSite" id="ACAC_0000188901-mRNA-1">
    <property type="protein sequence ID" value="ACAC_0000188901-mRNA-1"/>
    <property type="gene ID" value="ACAC_0000188901"/>
</dbReference>
<evidence type="ECO:0000256" key="7">
    <source>
        <dbReference type="ARBA" id="ARBA00022490"/>
    </source>
</evidence>
<dbReference type="EC" id="2.3.2.27" evidence="5"/>
<evidence type="ECO:0000256" key="9">
    <source>
        <dbReference type="ARBA" id="ARBA00022679"/>
    </source>
</evidence>
<dbReference type="PANTHER" id="PTHR12603">
    <property type="entry name" value="CCR4-NOT TRANSCRIPTION COMPLEX RELATED"/>
    <property type="match status" value="1"/>
</dbReference>
<evidence type="ECO:0000256" key="20">
    <source>
        <dbReference type="ARBA" id="ARBA00071435"/>
    </source>
</evidence>
<evidence type="ECO:0000256" key="21">
    <source>
        <dbReference type="ARBA" id="ARBA00075062"/>
    </source>
</evidence>
<dbReference type="GO" id="GO:0008270">
    <property type="term" value="F:zinc ion binding"/>
    <property type="evidence" value="ECO:0007669"/>
    <property type="project" value="UniProtKB-KW"/>
</dbReference>
<dbReference type="InterPro" id="IPR001841">
    <property type="entry name" value="Znf_RING"/>
</dbReference>
<keyword evidence="15 26" id="KW-0694">RNA-binding</keyword>
<evidence type="ECO:0000256" key="16">
    <source>
        <dbReference type="ARBA" id="ARBA00023054"/>
    </source>
</evidence>
<dbReference type="CDD" id="cd12438">
    <property type="entry name" value="RRM_CNOT4"/>
    <property type="match status" value="1"/>
</dbReference>
<evidence type="ECO:0000256" key="15">
    <source>
        <dbReference type="ARBA" id="ARBA00022884"/>
    </source>
</evidence>
<dbReference type="SMART" id="SM00361">
    <property type="entry name" value="RRM_1"/>
    <property type="match status" value="1"/>
</dbReference>
<evidence type="ECO:0000256" key="12">
    <source>
        <dbReference type="ARBA" id="ARBA00022786"/>
    </source>
</evidence>
<evidence type="ECO:0000256" key="26">
    <source>
        <dbReference type="PROSITE-ProRule" id="PRU00176"/>
    </source>
</evidence>
<evidence type="ECO:0000256" key="27">
    <source>
        <dbReference type="SAM" id="MobiDB-lite"/>
    </source>
</evidence>
<feature type="domain" description="RRM" evidence="29">
    <location>
        <begin position="156"/>
        <end position="241"/>
    </location>
</feature>
<dbReference type="Gene3D" id="3.30.70.330">
    <property type="match status" value="1"/>
</dbReference>
<dbReference type="SUPFAM" id="SSF54928">
    <property type="entry name" value="RNA-binding domain, RBD"/>
    <property type="match status" value="1"/>
</dbReference>
<dbReference type="STRING" id="6313.A0A158P727"/>
<dbReference type="InterPro" id="IPR000504">
    <property type="entry name" value="RRM_dom"/>
</dbReference>
<dbReference type="PANTHER" id="PTHR12603:SF0">
    <property type="entry name" value="CCR4-NOT TRANSCRIPTION COMPLEX SUBUNIT 4"/>
    <property type="match status" value="1"/>
</dbReference>
<evidence type="ECO:0000256" key="5">
    <source>
        <dbReference type="ARBA" id="ARBA00012483"/>
    </source>
</evidence>
<dbReference type="GO" id="GO:0003723">
    <property type="term" value="F:RNA binding"/>
    <property type="evidence" value="ECO:0007669"/>
    <property type="project" value="UniProtKB-UniRule"/>
</dbReference>
<name>A0A158P727_ANGCA</name>
<dbReference type="InterPro" id="IPR039515">
    <property type="entry name" value="NOT4_mRING-HC-C4C4"/>
</dbReference>
<dbReference type="CDD" id="cd16618">
    <property type="entry name" value="mRING-HC-C4C4_CNOT4"/>
    <property type="match status" value="1"/>
</dbReference>
<evidence type="ECO:0000259" key="29">
    <source>
        <dbReference type="PROSITE" id="PS50102"/>
    </source>
</evidence>
<dbReference type="InterPro" id="IPR012677">
    <property type="entry name" value="Nucleotide-bd_a/b_plait_sf"/>
</dbReference>
<dbReference type="InterPro" id="IPR034261">
    <property type="entry name" value="CNOT4_RRM"/>
</dbReference>
<keyword evidence="17" id="KW-0539">Nucleus</keyword>
<evidence type="ECO:0000256" key="13">
    <source>
        <dbReference type="ARBA" id="ARBA00022833"/>
    </source>
</evidence>
<feature type="domain" description="RING-type" evidence="28">
    <location>
        <begin position="61"/>
        <end position="104"/>
    </location>
</feature>
<dbReference type="InterPro" id="IPR013083">
    <property type="entry name" value="Znf_RING/FYVE/PHD"/>
</dbReference>
<dbReference type="GO" id="GO:0005829">
    <property type="term" value="C:cytosol"/>
    <property type="evidence" value="ECO:0007669"/>
    <property type="project" value="UniProtKB-ARBA"/>
</dbReference>
<evidence type="ECO:0000256" key="8">
    <source>
        <dbReference type="ARBA" id="ARBA00022553"/>
    </source>
</evidence>
<evidence type="ECO:0000256" key="24">
    <source>
        <dbReference type="ARBA" id="ARBA00083942"/>
    </source>
</evidence>
<dbReference type="InterPro" id="IPR035979">
    <property type="entry name" value="RBD_domain_sf"/>
</dbReference>
<evidence type="ECO:0000256" key="3">
    <source>
        <dbReference type="ARBA" id="ARBA00004496"/>
    </source>
</evidence>
<keyword evidence="7" id="KW-0963">Cytoplasm</keyword>
<dbReference type="FunFam" id="3.30.40.10:FF:000006">
    <property type="entry name" value="CCR4-NOT transcription complex subunit 4"/>
    <property type="match status" value="1"/>
</dbReference>
<evidence type="ECO:0000256" key="25">
    <source>
        <dbReference type="PROSITE-ProRule" id="PRU00175"/>
    </source>
</evidence>
<keyword evidence="14" id="KW-0832">Ubl conjugation</keyword>
<evidence type="ECO:0000256" key="4">
    <source>
        <dbReference type="ARBA" id="ARBA00004906"/>
    </source>
</evidence>
<evidence type="ECO:0000256" key="2">
    <source>
        <dbReference type="ARBA" id="ARBA00004123"/>
    </source>
</evidence>
<dbReference type="AlphaFoldDB" id="A0A158P727"/>
<dbReference type="SUPFAM" id="SSF57850">
    <property type="entry name" value="RING/U-box"/>
    <property type="match status" value="1"/>
</dbReference>
<dbReference type="FunFam" id="3.30.70.330:FF:000044">
    <property type="entry name" value="Putative ccr4-not transcription complex subunit 4"/>
    <property type="match status" value="1"/>
</dbReference>
<comment type="pathway">
    <text evidence="4">Protein modification; protein ubiquitination.</text>
</comment>
<keyword evidence="16" id="KW-0175">Coiled coil</keyword>
<sequence>MDSSGGGVMERGMCSLEFPASASGVLESSGSLPPLVINCLVDRICVLKMSCSSGEQSDKECPLCMEQLEIDDLDFYPCKCEYQICRFCWHRLLTDENGLCPACRQPYPEDPVTFKPLSCADVQRIKDEKRLKQQAERLRISESRNHLANYRVLQKNLVYVVGLSPRVADPDILRKPEYFGRFGKILKVVVGTAPTANNLHAQPSHTAYVTYSKVDEALKAIQAVCNAQLDGRIVKASLGTTKYCSSFLRSQKCFKPVMWTLSYVSNRECMYLHEIADSDISFTKEDMHMGKHAEYERKYVIRSFFSSIRTLIDTVLNRTIPQSQEKRTQVWANKNNICWDHNGSETSEETDSTRDGGLLCGNEDSGAGMIPALAPVREAPAPLVNWQTLLGLSPQTATSNTTSYAPSTLHSSTVQQKTLIATPPPGIGGFTSDDDLGFDPFNESSKGLARLLEEEKTKQPSLVSQYFLVDFYLATSNMNHHAAQQQLQQHQEQHHESFALRDLWSRPSSLFGSANTVQPHSSHPDMFAGLMSAQQSQQHQQHIQQQLHHQLNHHHTHQHHQTHHQQPPHRQQQYDPYCAPPPGLAPPQRSNISSQSISDWQEGLKALLPNVNVRFVSDLEGGGHNGSNLHHLHQPQTAQHLSAGTRWLPSAFGLDANGRIAPHHMVQHTVPPPPGFPVPNR</sequence>
<dbReference type="InterPro" id="IPR003954">
    <property type="entry name" value="RRM_euk-type"/>
</dbReference>
<evidence type="ECO:0000256" key="10">
    <source>
        <dbReference type="ARBA" id="ARBA00022723"/>
    </source>
</evidence>
<evidence type="ECO:0000256" key="19">
    <source>
        <dbReference type="ARBA" id="ARBA00062432"/>
    </source>
</evidence>
<protein>
    <recommendedName>
        <fullName evidence="20">CCR4-NOT transcription complex subunit 4</fullName>
        <ecNumber evidence="5">2.3.2.27</ecNumber>
    </recommendedName>
    <alternativeName>
        <fullName evidence="23">CCR4-associated factor 4</fullName>
    </alternativeName>
    <alternativeName>
        <fullName evidence="24">E3 ubiquitin-protein ligase CNOT4</fullName>
    </alternativeName>
    <alternativeName>
        <fullName evidence="21">Potential transcriptional repressor NOT4Hp</fullName>
    </alternativeName>
    <alternativeName>
        <fullName evidence="22">RING-type E3 ubiquitin transferase CNOT4</fullName>
    </alternativeName>
</protein>
<dbReference type="PROSITE" id="PS50102">
    <property type="entry name" value="RRM"/>
    <property type="match status" value="1"/>
</dbReference>
<dbReference type="PROSITE" id="PS50089">
    <property type="entry name" value="ZF_RING_2"/>
    <property type="match status" value="1"/>
</dbReference>
<dbReference type="InterPro" id="IPR039780">
    <property type="entry name" value="Mot2"/>
</dbReference>
<keyword evidence="8" id="KW-0597">Phosphoprotein</keyword>
<comment type="subunit">
    <text evidence="19">Interacts with CNOT1 via its C-terminus but does not stably associate with the CCR4-NOT complex. Interacts (via RING domain) with UBE2D2. Interacts with ABCE1, PINK1 and PELO.</text>
</comment>
<evidence type="ECO:0000259" key="28">
    <source>
        <dbReference type="PROSITE" id="PS50089"/>
    </source>
</evidence>
<dbReference type="GO" id="GO:0005634">
    <property type="term" value="C:nucleus"/>
    <property type="evidence" value="ECO:0007669"/>
    <property type="project" value="UniProtKB-SubCell"/>
</dbReference>
<evidence type="ECO:0000256" key="1">
    <source>
        <dbReference type="ARBA" id="ARBA00000900"/>
    </source>
</evidence>
<dbReference type="Proteomes" id="UP000035642">
    <property type="component" value="Unassembled WGS sequence"/>
</dbReference>
<evidence type="ECO:0000256" key="23">
    <source>
        <dbReference type="ARBA" id="ARBA00083547"/>
    </source>
</evidence>
<keyword evidence="12" id="KW-0833">Ubl conjugation pathway</keyword>
<comment type="function">
    <text evidence="18">Has E3 ubiquitin ligase activity, promoting ubiquitination and degradation of target proteins. Involved in activation of the JAK/STAT pathway. Catalyzes ubiquitination of methylated RBM15. Plays a role in quality control of translation of mitochondrial outer membrane-localized mRNA. As part of the PINK1-regulated signaling, upon mitochondria damage, ubiquitinates ABCE1 and thereby recruits autophagy receptors to the mitochondrial outer membrane to initiate mitophagy.</text>
</comment>
<evidence type="ECO:0000256" key="11">
    <source>
        <dbReference type="ARBA" id="ARBA00022771"/>
    </source>
</evidence>
<dbReference type="GO" id="GO:0061630">
    <property type="term" value="F:ubiquitin protein ligase activity"/>
    <property type="evidence" value="ECO:0007669"/>
    <property type="project" value="UniProtKB-EC"/>
</dbReference>
<evidence type="ECO:0000256" key="22">
    <source>
        <dbReference type="ARBA" id="ARBA00077837"/>
    </source>
</evidence>
<keyword evidence="13" id="KW-0862">Zinc</keyword>
<dbReference type="Gene3D" id="3.30.40.10">
    <property type="entry name" value="Zinc/RING finger domain, C3HC4 (zinc finger)"/>
    <property type="match status" value="1"/>
</dbReference>
<accession>A0A158P727</accession>
<evidence type="ECO:0000256" key="18">
    <source>
        <dbReference type="ARBA" id="ARBA00057081"/>
    </source>
</evidence>
<keyword evidence="6" id="KW-0488">Methylation</keyword>
<reference evidence="30" key="1">
    <citation type="submission" date="2012-09" db="EMBL/GenBank/DDBJ databases">
        <authorList>
            <person name="Martin A.A."/>
        </authorList>
    </citation>
    <scope>NUCLEOTIDE SEQUENCE</scope>
</reference>
<evidence type="ECO:0000256" key="6">
    <source>
        <dbReference type="ARBA" id="ARBA00022481"/>
    </source>
</evidence>
<proteinExistence type="predicted"/>
<dbReference type="Pfam" id="PF14570">
    <property type="entry name" value="zf-RING_4"/>
    <property type="match status" value="1"/>
</dbReference>
<reference evidence="31" key="2">
    <citation type="submission" date="2016-04" db="UniProtKB">
        <authorList>
            <consortium name="WormBaseParasite"/>
        </authorList>
    </citation>
    <scope>IDENTIFICATION</scope>
</reference>
<keyword evidence="30" id="KW-1185">Reference proteome</keyword>
<organism evidence="30 31">
    <name type="scientific">Angiostrongylus cantonensis</name>
    <name type="common">Rat lungworm</name>
    <dbReference type="NCBI Taxonomy" id="6313"/>
    <lineage>
        <taxon>Eukaryota</taxon>
        <taxon>Metazoa</taxon>
        <taxon>Ecdysozoa</taxon>
        <taxon>Nematoda</taxon>
        <taxon>Chromadorea</taxon>
        <taxon>Rhabditida</taxon>
        <taxon>Rhabditina</taxon>
        <taxon>Rhabditomorpha</taxon>
        <taxon>Strongyloidea</taxon>
        <taxon>Metastrongylidae</taxon>
        <taxon>Angiostrongylus</taxon>
    </lineage>
</organism>
<dbReference type="GO" id="GO:0030014">
    <property type="term" value="C:CCR4-NOT complex"/>
    <property type="evidence" value="ECO:0007669"/>
    <property type="project" value="InterPro"/>
</dbReference>
<keyword evidence="10" id="KW-0479">Metal-binding</keyword>